<keyword evidence="2" id="KW-1185">Reference proteome</keyword>
<dbReference type="GeneID" id="24127652"/>
<protein>
    <recommendedName>
        <fullName evidence="3">F-box domain-containing protein</fullName>
    </recommendedName>
</protein>
<name>A0A067CH38_SAPPC</name>
<dbReference type="KEGG" id="spar:SPRG_05250"/>
<evidence type="ECO:0000313" key="2">
    <source>
        <dbReference type="Proteomes" id="UP000030745"/>
    </source>
</evidence>
<dbReference type="Proteomes" id="UP000030745">
    <property type="component" value="Unassembled WGS sequence"/>
</dbReference>
<dbReference type="AlphaFoldDB" id="A0A067CH38"/>
<dbReference type="RefSeq" id="XP_012199240.1">
    <property type="nucleotide sequence ID" value="XM_012343850.1"/>
</dbReference>
<organism evidence="1 2">
    <name type="scientific">Saprolegnia parasitica (strain CBS 223.65)</name>
    <dbReference type="NCBI Taxonomy" id="695850"/>
    <lineage>
        <taxon>Eukaryota</taxon>
        <taxon>Sar</taxon>
        <taxon>Stramenopiles</taxon>
        <taxon>Oomycota</taxon>
        <taxon>Saprolegniomycetes</taxon>
        <taxon>Saprolegniales</taxon>
        <taxon>Saprolegniaceae</taxon>
        <taxon>Saprolegnia</taxon>
    </lineage>
</organism>
<evidence type="ECO:0008006" key="3">
    <source>
        <dbReference type="Google" id="ProtNLM"/>
    </source>
</evidence>
<proteinExistence type="predicted"/>
<evidence type="ECO:0000313" key="1">
    <source>
        <dbReference type="EMBL" id="KDO30059.1"/>
    </source>
</evidence>
<dbReference type="EMBL" id="KK583203">
    <property type="protein sequence ID" value="KDO30059.1"/>
    <property type="molecule type" value="Genomic_DNA"/>
</dbReference>
<dbReference type="VEuPathDB" id="FungiDB:SPRG_05250"/>
<reference evidence="1 2" key="1">
    <citation type="journal article" date="2013" name="PLoS Genet.">
        <title>Distinctive expansion of potential virulence genes in the genome of the oomycete fish pathogen Saprolegnia parasitica.</title>
        <authorList>
            <person name="Jiang R.H."/>
            <person name="de Bruijn I."/>
            <person name="Haas B.J."/>
            <person name="Belmonte R."/>
            <person name="Lobach L."/>
            <person name="Christie J."/>
            <person name="van den Ackerveken G."/>
            <person name="Bottin A."/>
            <person name="Bulone V."/>
            <person name="Diaz-Moreno S.M."/>
            <person name="Dumas B."/>
            <person name="Fan L."/>
            <person name="Gaulin E."/>
            <person name="Govers F."/>
            <person name="Grenville-Briggs L.J."/>
            <person name="Horner N.R."/>
            <person name="Levin J.Z."/>
            <person name="Mammella M."/>
            <person name="Meijer H.J."/>
            <person name="Morris P."/>
            <person name="Nusbaum C."/>
            <person name="Oome S."/>
            <person name="Phillips A.J."/>
            <person name="van Rooyen D."/>
            <person name="Rzeszutek E."/>
            <person name="Saraiva M."/>
            <person name="Secombes C.J."/>
            <person name="Seidl M.F."/>
            <person name="Snel B."/>
            <person name="Stassen J.H."/>
            <person name="Sykes S."/>
            <person name="Tripathy S."/>
            <person name="van den Berg H."/>
            <person name="Vega-Arreguin J.C."/>
            <person name="Wawra S."/>
            <person name="Young S.K."/>
            <person name="Zeng Q."/>
            <person name="Dieguez-Uribeondo J."/>
            <person name="Russ C."/>
            <person name="Tyler B.M."/>
            <person name="van West P."/>
        </authorList>
    </citation>
    <scope>NUCLEOTIDE SEQUENCE [LARGE SCALE GENOMIC DNA]</scope>
    <source>
        <strain evidence="1 2">CBS 223.65</strain>
    </source>
</reference>
<sequence>MQAVDEVSSNHAHVALPRTWSAELSSLLPVILAYVGSAADVYRSSVYVCKDWHAAAESSAFWTNAAVSLAMCNEIVPFVAAAAPSKRFVIDHLFEQLKATQWDIDPNLLEEHRVNDEDAWAEGPCAHNLSGTHAPPSIQHCYASTHYWCSLAQTFARPPPSLPFVQLQLCTAARFDQAVRWTLVLRSLPSEEVLFQELFRQAAGIHWRQTMRSVSLAAMPTDDTHLQLEWRGRDTSKIPRVSCTECHL</sequence>
<gene>
    <name evidence="1" type="ORF">SPRG_05250</name>
</gene>
<accession>A0A067CH38</accession>